<reference evidence="5 6" key="1">
    <citation type="journal article" date="2007" name="Science">
        <title>Sea anemone genome reveals ancestral eumetazoan gene repertoire and genomic organization.</title>
        <authorList>
            <person name="Putnam N.H."/>
            <person name="Srivastava M."/>
            <person name="Hellsten U."/>
            <person name="Dirks B."/>
            <person name="Chapman J."/>
            <person name="Salamov A."/>
            <person name="Terry A."/>
            <person name="Shapiro H."/>
            <person name="Lindquist E."/>
            <person name="Kapitonov V.V."/>
            <person name="Jurka J."/>
            <person name="Genikhovich G."/>
            <person name="Grigoriev I.V."/>
            <person name="Lucas S.M."/>
            <person name="Steele R.E."/>
            <person name="Finnerty J.R."/>
            <person name="Technau U."/>
            <person name="Martindale M.Q."/>
            <person name="Rokhsar D.S."/>
        </authorList>
    </citation>
    <scope>NUCLEOTIDE SEQUENCE [LARGE SCALE GENOMIC DNA]</scope>
    <source>
        <strain evidence="6">CH2 X CH6</strain>
    </source>
</reference>
<dbReference type="InParanoid" id="A7S220"/>
<dbReference type="Pfam" id="PF00175">
    <property type="entry name" value="NAD_binding_1"/>
    <property type="match status" value="1"/>
</dbReference>
<dbReference type="OrthoDB" id="436496at2759"/>
<dbReference type="SUPFAM" id="SSF52343">
    <property type="entry name" value="Ferredoxin reductase-like, C-terminal NADP-linked domain"/>
    <property type="match status" value="1"/>
</dbReference>
<dbReference type="STRING" id="45351.A7S220"/>
<dbReference type="AlphaFoldDB" id="A7S220"/>
<sequence length="300" mass="34165">MIASHHMNQRVNKCLRLWNIFSPYSIKQRTDFQLLLERLTMSYSTHTERTEQSTRQQVISKASVVDIKKLSDTVKGLTLKVAENSHFIFKPGQWVDFFAPGVSVVGGFSICSSPSQLHSHRSFELAVKYSTHPPAHWVHTKCKPGDEVQVRVGGDFHYIKQKGCKDDLLLIAGGVGINPLWSMMQFVCEEKHTGNISLLYSASTQEELLFKDSISTLCEKNPSVTCKFFVTKEKLERDMIDKYTQTGRITEDSLRSAISDKDRSTLRVLLCGPPNMTQFLLDNLVNLGLESSQIKFEKWW</sequence>
<dbReference type="InterPro" id="IPR017927">
    <property type="entry name" value="FAD-bd_FR_type"/>
</dbReference>
<dbReference type="PANTHER" id="PTHR46505:SF1">
    <property type="entry name" value="OXIDOREDUCTASE NAD-BINDING DOMAIN-CONTAINING PROTEIN 1"/>
    <property type="match status" value="1"/>
</dbReference>
<dbReference type="Gene3D" id="2.40.30.10">
    <property type="entry name" value="Translation factors"/>
    <property type="match status" value="1"/>
</dbReference>
<dbReference type="PRINTS" id="PR00410">
    <property type="entry name" value="PHEHYDRXLASE"/>
</dbReference>
<dbReference type="Proteomes" id="UP000001593">
    <property type="component" value="Unassembled WGS sequence"/>
</dbReference>
<name>A7S220_NEMVE</name>
<keyword evidence="2" id="KW-0520">NAD</keyword>
<dbReference type="PANTHER" id="PTHR46505">
    <property type="entry name" value="OXIDOREDUCTASE NAD-BINDING DOMAIN-CONTAINING PROTEIN 1"/>
    <property type="match status" value="1"/>
</dbReference>
<evidence type="ECO:0000259" key="4">
    <source>
        <dbReference type="PROSITE" id="PS51384"/>
    </source>
</evidence>
<dbReference type="SUPFAM" id="SSF63380">
    <property type="entry name" value="Riboflavin synthase domain-like"/>
    <property type="match status" value="1"/>
</dbReference>
<evidence type="ECO:0000313" key="5">
    <source>
        <dbReference type="EMBL" id="EDO42208.1"/>
    </source>
</evidence>
<dbReference type="EMBL" id="DS469567">
    <property type="protein sequence ID" value="EDO42208.1"/>
    <property type="molecule type" value="Genomic_DNA"/>
</dbReference>
<dbReference type="OMA" id="WIDFFIP"/>
<dbReference type="GO" id="GO:0016491">
    <property type="term" value="F:oxidoreductase activity"/>
    <property type="evidence" value="ECO:0007669"/>
    <property type="project" value="UniProtKB-KW"/>
</dbReference>
<feature type="domain" description="FAD-binding FR-type" evidence="4">
    <location>
        <begin position="57"/>
        <end position="161"/>
    </location>
</feature>
<dbReference type="InterPro" id="IPR052128">
    <property type="entry name" value="Oxidoreductase_NAD-binding"/>
</dbReference>
<dbReference type="Gene3D" id="3.40.50.80">
    <property type="entry name" value="Nucleotide-binding domain of ferredoxin-NADP reductase (FNR) module"/>
    <property type="match status" value="1"/>
</dbReference>
<dbReference type="PROSITE" id="PS51384">
    <property type="entry name" value="FAD_FR"/>
    <property type="match status" value="1"/>
</dbReference>
<dbReference type="CDD" id="cd00322">
    <property type="entry name" value="FNR_like"/>
    <property type="match status" value="1"/>
</dbReference>
<evidence type="ECO:0000313" key="6">
    <source>
        <dbReference type="Proteomes" id="UP000001593"/>
    </source>
</evidence>
<evidence type="ECO:0000256" key="2">
    <source>
        <dbReference type="ARBA" id="ARBA00023027"/>
    </source>
</evidence>
<keyword evidence="6" id="KW-1185">Reference proteome</keyword>
<proteinExistence type="predicted"/>
<dbReference type="eggNOG" id="KOG0534">
    <property type="taxonomic scope" value="Eukaryota"/>
</dbReference>
<dbReference type="KEGG" id="nve:5514011"/>
<evidence type="ECO:0000256" key="3">
    <source>
        <dbReference type="ARBA" id="ARBA00040516"/>
    </source>
</evidence>
<dbReference type="InterPro" id="IPR017938">
    <property type="entry name" value="Riboflavin_synthase-like_b-brl"/>
</dbReference>
<protein>
    <recommendedName>
        <fullName evidence="3">Oxidoreductase NAD-binding domain-containing protein 1</fullName>
    </recommendedName>
</protein>
<dbReference type="InterPro" id="IPR039261">
    <property type="entry name" value="FNR_nucleotide-bd"/>
</dbReference>
<dbReference type="HOGENOM" id="CLU_003827_7_1_1"/>
<accession>A7S220</accession>
<gene>
    <name evidence="5" type="ORF">NEMVEDRAFT_v1g232587</name>
</gene>
<keyword evidence="1" id="KW-0560">Oxidoreductase</keyword>
<evidence type="ECO:0000256" key="1">
    <source>
        <dbReference type="ARBA" id="ARBA00023002"/>
    </source>
</evidence>
<dbReference type="PhylomeDB" id="A7S220"/>
<organism evidence="5 6">
    <name type="scientific">Nematostella vectensis</name>
    <name type="common">Starlet sea anemone</name>
    <dbReference type="NCBI Taxonomy" id="45351"/>
    <lineage>
        <taxon>Eukaryota</taxon>
        <taxon>Metazoa</taxon>
        <taxon>Cnidaria</taxon>
        <taxon>Anthozoa</taxon>
        <taxon>Hexacorallia</taxon>
        <taxon>Actiniaria</taxon>
        <taxon>Edwardsiidae</taxon>
        <taxon>Nematostella</taxon>
    </lineage>
</organism>
<dbReference type="InterPro" id="IPR001433">
    <property type="entry name" value="OxRdtase_FAD/NAD-bd"/>
</dbReference>